<evidence type="ECO:0000256" key="4">
    <source>
        <dbReference type="ARBA" id="ARBA00023180"/>
    </source>
</evidence>
<dbReference type="PROSITE" id="PS50948">
    <property type="entry name" value="PAN"/>
    <property type="match status" value="1"/>
</dbReference>
<comment type="function">
    <text evidence="1">Involved in sporophytic self-incompatibility system (the inability of flowering plants to achieve self-fertilization).</text>
</comment>
<evidence type="ECO:0000259" key="7">
    <source>
        <dbReference type="PROSITE" id="PS50948"/>
    </source>
</evidence>
<feature type="signal peptide" evidence="6">
    <location>
        <begin position="1"/>
        <end position="35"/>
    </location>
</feature>
<keyword evidence="9" id="KW-1185">Reference proteome</keyword>
<proteinExistence type="predicted"/>
<evidence type="ECO:0000256" key="1">
    <source>
        <dbReference type="ARBA" id="ARBA00003061"/>
    </source>
</evidence>
<sequence>MDRSGFHLNSGSQILLLTSFFVLCISNWWSSAAEASTVPQKLLKGFKATPNPSISSFQPLLSDSTGNYSLGFLRVNKNQLNLAVLHIQSSEQLWYARTTRLPRWAHSTELFFNGSLVLSDPHKGVLWSTQTDGDRVWLSNTSNLQIQKLDDVAVLWQSFDFPSDTLVENQNFTSAMTLVSSNGLYSMRLGSDFIGLYAKFNPGTDPGQIYLKHRALEAKARIVKGQGPIHIILMSDGYLGMFQTGSTPVDVQSFNSFQQNVSGTRRVRIEPDGNLKGYFWAGSSWIVDYQAISEPCELPSPCGSYGLCQPGKGCSCLDNRTEPVSGGCVSSENHISVDLCRAYDNKYKVLRRSGVELPYKELMGYKKMESITQCESACELNCTCWGAVYSNSSGFCYMLDYPMQTLVAVADETKMGYFKLREGPGKKKVDTWLGLGLGLLFGAILVFGGVIGLVWYKLRSKRVKRYVEEEGIGVGPYKDLGAASFRSIELCEK</sequence>
<dbReference type="GO" id="GO:0048544">
    <property type="term" value="P:recognition of pollen"/>
    <property type="evidence" value="ECO:0007669"/>
    <property type="project" value="InterPro"/>
</dbReference>
<dbReference type="InterPro" id="IPR035446">
    <property type="entry name" value="SLSG/EP1"/>
</dbReference>
<dbReference type="InterPro" id="IPR051343">
    <property type="entry name" value="G-type_lectin_kinases/EP1-like"/>
</dbReference>
<keyword evidence="5" id="KW-1133">Transmembrane helix</keyword>
<dbReference type="Pfam" id="PF00024">
    <property type="entry name" value="PAN_1"/>
    <property type="match status" value="1"/>
</dbReference>
<comment type="caution">
    <text evidence="8">The sequence shown here is derived from an EMBL/GenBank/DDBJ whole genome shotgun (WGS) entry which is preliminary data.</text>
</comment>
<evidence type="ECO:0000256" key="3">
    <source>
        <dbReference type="ARBA" id="ARBA00023157"/>
    </source>
</evidence>
<gene>
    <name evidence="8" type="ORF">OLEA9_A047017</name>
</gene>
<evidence type="ECO:0000313" key="8">
    <source>
        <dbReference type="EMBL" id="CAA2983764.1"/>
    </source>
</evidence>
<dbReference type="Gene3D" id="2.90.10.30">
    <property type="match status" value="1"/>
</dbReference>
<name>A0A8S0RWN5_OLEEU</name>
<keyword evidence="5" id="KW-0812">Transmembrane</keyword>
<feature type="chain" id="PRO_5035942582" evidence="6">
    <location>
        <begin position="36"/>
        <end position="493"/>
    </location>
</feature>
<dbReference type="Proteomes" id="UP000594638">
    <property type="component" value="Unassembled WGS sequence"/>
</dbReference>
<evidence type="ECO:0000256" key="2">
    <source>
        <dbReference type="ARBA" id="ARBA00022729"/>
    </source>
</evidence>
<dbReference type="OrthoDB" id="590879at2759"/>
<dbReference type="SUPFAM" id="SSF51110">
    <property type="entry name" value="alpha-D-mannose-specific plant lectins"/>
    <property type="match status" value="1"/>
</dbReference>
<dbReference type="EMBL" id="CACTIH010003742">
    <property type="protein sequence ID" value="CAA2983764.1"/>
    <property type="molecule type" value="Genomic_DNA"/>
</dbReference>
<dbReference type="InterPro" id="IPR003609">
    <property type="entry name" value="Pan_app"/>
</dbReference>
<feature type="transmembrane region" description="Helical" evidence="5">
    <location>
        <begin position="432"/>
        <end position="456"/>
    </location>
</feature>
<dbReference type="Pfam" id="PF00954">
    <property type="entry name" value="S_locus_glycop"/>
    <property type="match status" value="1"/>
</dbReference>
<dbReference type="Pfam" id="PF01453">
    <property type="entry name" value="B_lectin"/>
    <property type="match status" value="1"/>
</dbReference>
<evidence type="ECO:0000313" key="9">
    <source>
        <dbReference type="Proteomes" id="UP000594638"/>
    </source>
</evidence>
<dbReference type="InterPro" id="IPR000858">
    <property type="entry name" value="S_locus_glycoprot_dom"/>
</dbReference>
<dbReference type="InterPro" id="IPR036426">
    <property type="entry name" value="Bulb-type_lectin_dom_sf"/>
</dbReference>
<evidence type="ECO:0000256" key="6">
    <source>
        <dbReference type="SAM" id="SignalP"/>
    </source>
</evidence>
<keyword evidence="5" id="KW-0472">Membrane</keyword>
<dbReference type="PANTHER" id="PTHR47976">
    <property type="entry name" value="G-TYPE LECTIN S-RECEPTOR-LIKE SERINE/THREONINE-PROTEIN KINASE SD2-5"/>
    <property type="match status" value="1"/>
</dbReference>
<feature type="domain" description="Apple" evidence="7">
    <location>
        <begin position="340"/>
        <end position="422"/>
    </location>
</feature>
<keyword evidence="2 6" id="KW-0732">Signal</keyword>
<keyword evidence="4" id="KW-0325">Glycoprotein</keyword>
<organism evidence="8 9">
    <name type="scientific">Olea europaea subsp. europaea</name>
    <dbReference type="NCBI Taxonomy" id="158383"/>
    <lineage>
        <taxon>Eukaryota</taxon>
        <taxon>Viridiplantae</taxon>
        <taxon>Streptophyta</taxon>
        <taxon>Embryophyta</taxon>
        <taxon>Tracheophyta</taxon>
        <taxon>Spermatophyta</taxon>
        <taxon>Magnoliopsida</taxon>
        <taxon>eudicotyledons</taxon>
        <taxon>Gunneridae</taxon>
        <taxon>Pentapetalae</taxon>
        <taxon>asterids</taxon>
        <taxon>lamiids</taxon>
        <taxon>Lamiales</taxon>
        <taxon>Oleaceae</taxon>
        <taxon>Oleeae</taxon>
        <taxon>Olea</taxon>
    </lineage>
</organism>
<keyword evidence="3" id="KW-1015">Disulfide bond</keyword>
<protein>
    <submittedName>
        <fullName evidence="8">PAN domain-containing At5g03700</fullName>
    </submittedName>
</protein>
<dbReference type="InterPro" id="IPR001480">
    <property type="entry name" value="Bulb-type_lectin_dom"/>
</dbReference>
<evidence type="ECO:0000256" key="5">
    <source>
        <dbReference type="SAM" id="Phobius"/>
    </source>
</evidence>
<reference evidence="8 9" key="1">
    <citation type="submission" date="2019-12" db="EMBL/GenBank/DDBJ databases">
        <authorList>
            <person name="Alioto T."/>
            <person name="Alioto T."/>
            <person name="Gomez Garrido J."/>
        </authorList>
    </citation>
    <scope>NUCLEOTIDE SEQUENCE [LARGE SCALE GENOMIC DNA]</scope>
</reference>
<dbReference type="PIRSF" id="PIRSF002686">
    <property type="entry name" value="SLG"/>
    <property type="match status" value="1"/>
</dbReference>
<dbReference type="AlphaFoldDB" id="A0A8S0RWN5"/>
<dbReference type="Gramene" id="OE9A047017T1">
    <property type="protein sequence ID" value="OE9A047017C1"/>
    <property type="gene ID" value="OE9A047017"/>
</dbReference>
<accession>A0A8S0RWN5</accession>